<protein>
    <recommendedName>
        <fullName evidence="4">Epoxide hydrolase N-terminal domain-containing protein</fullName>
    </recommendedName>
</protein>
<evidence type="ECO:0000259" key="4">
    <source>
        <dbReference type="Pfam" id="PF06441"/>
    </source>
</evidence>
<gene>
    <name evidence="5" type="ORF">VTL71DRAFT_5752</name>
</gene>
<feature type="region of interest" description="Disordered" evidence="3">
    <location>
        <begin position="277"/>
        <end position="302"/>
    </location>
</feature>
<dbReference type="SUPFAM" id="SSF53474">
    <property type="entry name" value="alpha/beta-Hydrolases"/>
    <property type="match status" value="1"/>
</dbReference>
<keyword evidence="2" id="KW-0378">Hydrolase</keyword>
<dbReference type="Pfam" id="PF06441">
    <property type="entry name" value="EHN"/>
    <property type="match status" value="1"/>
</dbReference>
<evidence type="ECO:0000256" key="3">
    <source>
        <dbReference type="SAM" id="MobiDB-lite"/>
    </source>
</evidence>
<evidence type="ECO:0000313" key="5">
    <source>
        <dbReference type="EMBL" id="KAL2062680.1"/>
    </source>
</evidence>
<proteinExistence type="inferred from homology"/>
<reference evidence="5 6" key="1">
    <citation type="journal article" date="2024" name="Commun. Biol.">
        <title>Comparative genomic analysis of thermophilic fungi reveals convergent evolutionary adaptations and gene losses.</title>
        <authorList>
            <person name="Steindorff A.S."/>
            <person name="Aguilar-Pontes M.V."/>
            <person name="Robinson A.J."/>
            <person name="Andreopoulos B."/>
            <person name="LaButti K."/>
            <person name="Kuo A."/>
            <person name="Mondo S."/>
            <person name="Riley R."/>
            <person name="Otillar R."/>
            <person name="Haridas S."/>
            <person name="Lipzen A."/>
            <person name="Grimwood J."/>
            <person name="Schmutz J."/>
            <person name="Clum A."/>
            <person name="Reid I.D."/>
            <person name="Moisan M.C."/>
            <person name="Butler G."/>
            <person name="Nguyen T.T.M."/>
            <person name="Dewar K."/>
            <person name="Conant G."/>
            <person name="Drula E."/>
            <person name="Henrissat B."/>
            <person name="Hansel C."/>
            <person name="Singer S."/>
            <person name="Hutchinson M.I."/>
            <person name="de Vries R.P."/>
            <person name="Natvig D.O."/>
            <person name="Powell A.J."/>
            <person name="Tsang A."/>
            <person name="Grigoriev I.V."/>
        </authorList>
    </citation>
    <scope>NUCLEOTIDE SEQUENCE [LARGE SCALE GENOMIC DNA]</scope>
    <source>
        <strain evidence="5 6">CBS 494.80</strain>
    </source>
</reference>
<feature type="domain" description="Epoxide hydrolase N-terminal" evidence="4">
    <location>
        <begin position="16"/>
        <end position="133"/>
    </location>
</feature>
<evidence type="ECO:0000256" key="2">
    <source>
        <dbReference type="ARBA" id="ARBA00022801"/>
    </source>
</evidence>
<feature type="region of interest" description="Disordered" evidence="3">
    <location>
        <begin position="482"/>
        <end position="524"/>
    </location>
</feature>
<evidence type="ECO:0000313" key="6">
    <source>
        <dbReference type="Proteomes" id="UP001595075"/>
    </source>
</evidence>
<accession>A0ABR4BYF7</accession>
<comment type="similarity">
    <text evidence="1">Belongs to the peptidase S33 family.</text>
</comment>
<name>A0ABR4BYF7_9HELO</name>
<comment type="caution">
    <text evidence="5">The sequence shown here is derived from an EMBL/GenBank/DDBJ whole genome shotgun (WGS) entry which is preliminary data.</text>
</comment>
<evidence type="ECO:0000256" key="1">
    <source>
        <dbReference type="ARBA" id="ARBA00010088"/>
    </source>
</evidence>
<sequence>MENSIASLHGGENEKVKPYKIHVSSKYLDLTKKKLELTRLPHEVLLPRDREWEDGTPKSEIEPLIDFWLEHYTWRQRETHLNTTLPQYRTALSLPSTSTTPTSPLRIHFLHLKSPHKHAIPLLLIPTFPLTNLSLTPLFEPLTNPTSPTSTQPFTLIIPSLPGLGFSDAFQTPSSSLLADSAALCDALMKRLGYTYYLGSATGSGVDSPAGIDYHLLRILGQEHPQSCLGVHVIEPCVEAPSLKGQTVGWMKFAFARFFHAEIWGYEKSDFVSLESAKRRSSSSNRNPRIDEESPLMARGGKHGPGYGAVGLLGLREPNTFAYALCDSPVGLLSLVLSALRRRSPDHGLSKLEIIDVTQLAWLPGPEAGARFWAAAVREIEQFEKNYMRGNEKKKTAKSRVAVTVFGADGDAERYVCPAWAGSSHDVLFSQRANGRAGIAVWERVDVIVDGIRGLAKEVERLDPRLRIRPLESIVVFEEPILEREDESESERERESVDYSVDESDAGMQMDVESPDTVVAVSPK</sequence>
<dbReference type="Gene3D" id="3.40.50.1820">
    <property type="entry name" value="alpha/beta hydrolase"/>
    <property type="match status" value="1"/>
</dbReference>
<dbReference type="PANTHER" id="PTHR21661">
    <property type="entry name" value="EPOXIDE HYDROLASE 1-RELATED"/>
    <property type="match status" value="1"/>
</dbReference>
<dbReference type="PANTHER" id="PTHR21661:SF71">
    <property type="entry name" value="EPOXIDE HYDROLASE N-TERMINAL DOMAIN-CONTAINING PROTEIN"/>
    <property type="match status" value="1"/>
</dbReference>
<dbReference type="EMBL" id="JAZHXI010000016">
    <property type="protein sequence ID" value="KAL2062680.1"/>
    <property type="molecule type" value="Genomic_DNA"/>
</dbReference>
<dbReference type="InterPro" id="IPR029058">
    <property type="entry name" value="AB_hydrolase_fold"/>
</dbReference>
<dbReference type="Proteomes" id="UP001595075">
    <property type="component" value="Unassembled WGS sequence"/>
</dbReference>
<dbReference type="InterPro" id="IPR010497">
    <property type="entry name" value="Epoxide_hydro_N"/>
</dbReference>
<organism evidence="5 6">
    <name type="scientific">Oculimacula yallundae</name>
    <dbReference type="NCBI Taxonomy" id="86028"/>
    <lineage>
        <taxon>Eukaryota</taxon>
        <taxon>Fungi</taxon>
        <taxon>Dikarya</taxon>
        <taxon>Ascomycota</taxon>
        <taxon>Pezizomycotina</taxon>
        <taxon>Leotiomycetes</taxon>
        <taxon>Helotiales</taxon>
        <taxon>Ploettnerulaceae</taxon>
        <taxon>Oculimacula</taxon>
    </lineage>
</organism>
<keyword evidence="6" id="KW-1185">Reference proteome</keyword>